<protein>
    <recommendedName>
        <fullName evidence="3">Reverse transcriptase zinc-binding domain-containing protein</fullName>
    </recommendedName>
</protein>
<reference evidence="1" key="1">
    <citation type="submission" date="2018-11" db="EMBL/GenBank/DDBJ databases">
        <authorList>
            <person name="Alioto T."/>
            <person name="Alioto T."/>
        </authorList>
    </citation>
    <scope>NUCLEOTIDE SEQUENCE</scope>
</reference>
<dbReference type="EMBL" id="UYJE01000697">
    <property type="protein sequence ID" value="VDH95511.1"/>
    <property type="molecule type" value="Genomic_DNA"/>
</dbReference>
<name>A0A8B6BTV9_MYTGA</name>
<dbReference type="OrthoDB" id="6156930at2759"/>
<evidence type="ECO:0008006" key="3">
    <source>
        <dbReference type="Google" id="ProtNLM"/>
    </source>
</evidence>
<sequence>MPKLRTYKLLKTEFCTEPYVKKFLSRKQRSSIARIRCGTLPLEVERGRYRNIPADRRICKVCNSNVTEDEIHFLFLCNRYSVRRNELRRELTSVNFDSPEETLKELLISNPKTLANFIIDCLRIRQDVI</sequence>
<dbReference type="Proteomes" id="UP000596742">
    <property type="component" value="Unassembled WGS sequence"/>
</dbReference>
<keyword evidence="2" id="KW-1185">Reference proteome</keyword>
<dbReference type="AlphaFoldDB" id="A0A8B6BTV9"/>
<comment type="caution">
    <text evidence="1">The sequence shown here is derived from an EMBL/GenBank/DDBJ whole genome shotgun (WGS) entry which is preliminary data.</text>
</comment>
<organism evidence="1 2">
    <name type="scientific">Mytilus galloprovincialis</name>
    <name type="common">Mediterranean mussel</name>
    <dbReference type="NCBI Taxonomy" id="29158"/>
    <lineage>
        <taxon>Eukaryota</taxon>
        <taxon>Metazoa</taxon>
        <taxon>Spiralia</taxon>
        <taxon>Lophotrochozoa</taxon>
        <taxon>Mollusca</taxon>
        <taxon>Bivalvia</taxon>
        <taxon>Autobranchia</taxon>
        <taxon>Pteriomorphia</taxon>
        <taxon>Mytilida</taxon>
        <taxon>Mytiloidea</taxon>
        <taxon>Mytilidae</taxon>
        <taxon>Mytilinae</taxon>
        <taxon>Mytilus</taxon>
    </lineage>
</organism>
<evidence type="ECO:0000313" key="2">
    <source>
        <dbReference type="Proteomes" id="UP000596742"/>
    </source>
</evidence>
<gene>
    <name evidence="1" type="ORF">MGAL_10B021271</name>
</gene>
<evidence type="ECO:0000313" key="1">
    <source>
        <dbReference type="EMBL" id="VDH95511.1"/>
    </source>
</evidence>
<proteinExistence type="predicted"/>
<accession>A0A8B6BTV9</accession>